<protein>
    <submittedName>
        <fullName evidence="1">Uncharacterized protein</fullName>
    </submittedName>
</protein>
<gene>
    <name evidence="1" type="ORF">B9Z19DRAFT_1108096</name>
</gene>
<feature type="non-terminal residue" evidence="1">
    <location>
        <position position="91"/>
    </location>
</feature>
<dbReference type="Proteomes" id="UP000244722">
    <property type="component" value="Unassembled WGS sequence"/>
</dbReference>
<reference evidence="1 2" key="1">
    <citation type="submission" date="2017-04" db="EMBL/GenBank/DDBJ databases">
        <title>Draft genome sequence of Tuber borchii Vittad., a whitish edible truffle.</title>
        <authorList>
            <consortium name="DOE Joint Genome Institute"/>
            <person name="Murat C."/>
            <person name="Kuo A."/>
            <person name="Barry K.W."/>
            <person name="Clum A."/>
            <person name="Dockter R.B."/>
            <person name="Fauchery L."/>
            <person name="Iotti M."/>
            <person name="Kohler A."/>
            <person name="Labutti K."/>
            <person name="Lindquist E.A."/>
            <person name="Lipzen A."/>
            <person name="Ohm R.A."/>
            <person name="Wang M."/>
            <person name="Grigoriev I.V."/>
            <person name="Zambonelli A."/>
            <person name="Martin F.M."/>
        </authorList>
    </citation>
    <scope>NUCLEOTIDE SEQUENCE [LARGE SCALE GENOMIC DNA]</scope>
    <source>
        <strain evidence="1 2">Tbo3840</strain>
    </source>
</reference>
<proteinExistence type="predicted"/>
<accession>A0A2T6ZTF7</accession>
<evidence type="ECO:0000313" key="2">
    <source>
        <dbReference type="Proteomes" id="UP000244722"/>
    </source>
</evidence>
<name>A0A2T6ZTF7_TUBBO</name>
<sequence>MTTIYRFFIRTQGKFIPHIRPHTPIIPHIRQLSQSMKYALPKSPYERPFSDDVGARPKPIPDRSSIEDGSVLKKMLWDRIHSNEENLNNFS</sequence>
<keyword evidence="2" id="KW-1185">Reference proteome</keyword>
<evidence type="ECO:0000313" key="1">
    <source>
        <dbReference type="EMBL" id="PUU78756.1"/>
    </source>
</evidence>
<dbReference type="AlphaFoldDB" id="A0A2T6ZTF7"/>
<comment type="caution">
    <text evidence="1">The sequence shown here is derived from an EMBL/GenBank/DDBJ whole genome shotgun (WGS) entry which is preliminary data.</text>
</comment>
<dbReference type="EMBL" id="NESQ01000107">
    <property type="protein sequence ID" value="PUU78756.1"/>
    <property type="molecule type" value="Genomic_DNA"/>
</dbReference>
<organism evidence="1 2">
    <name type="scientific">Tuber borchii</name>
    <name type="common">White truffle</name>
    <dbReference type="NCBI Taxonomy" id="42251"/>
    <lineage>
        <taxon>Eukaryota</taxon>
        <taxon>Fungi</taxon>
        <taxon>Dikarya</taxon>
        <taxon>Ascomycota</taxon>
        <taxon>Pezizomycotina</taxon>
        <taxon>Pezizomycetes</taxon>
        <taxon>Pezizales</taxon>
        <taxon>Tuberaceae</taxon>
        <taxon>Tuber</taxon>
    </lineage>
</organism>